<dbReference type="EMBL" id="PQLX01000008">
    <property type="protein sequence ID" value="POU63031.1"/>
    <property type="molecule type" value="Genomic_DNA"/>
</dbReference>
<name>A0A2S4RT46_CITAM</name>
<protein>
    <submittedName>
        <fullName evidence="1">Uncharacterized protein</fullName>
    </submittedName>
</protein>
<comment type="caution">
    <text evidence="1">The sequence shown here is derived from an EMBL/GenBank/DDBJ whole genome shotgun (WGS) entry which is preliminary data.</text>
</comment>
<organism evidence="1 2">
    <name type="scientific">Citrobacter amalonaticus</name>
    <dbReference type="NCBI Taxonomy" id="35703"/>
    <lineage>
        <taxon>Bacteria</taxon>
        <taxon>Pseudomonadati</taxon>
        <taxon>Pseudomonadota</taxon>
        <taxon>Gammaproteobacteria</taxon>
        <taxon>Enterobacterales</taxon>
        <taxon>Enterobacteriaceae</taxon>
        <taxon>Citrobacter</taxon>
    </lineage>
</organism>
<proteinExistence type="predicted"/>
<dbReference type="Proteomes" id="UP000237003">
    <property type="component" value="Unassembled WGS sequence"/>
</dbReference>
<accession>A0A2S4RT46</accession>
<evidence type="ECO:0000313" key="2">
    <source>
        <dbReference type="Proteomes" id="UP000237003"/>
    </source>
</evidence>
<reference evidence="1 2" key="1">
    <citation type="submission" date="2018-01" db="EMBL/GenBank/DDBJ databases">
        <title>Complete genome sequences of 14 Citrobacter spp. isolated from plant in Canada.</title>
        <authorList>
            <person name="Bhandare S.G."/>
            <person name="Colavecchio A."/>
            <person name="Jeukens J."/>
            <person name="Emond-Rheault J.-G."/>
            <person name="Freschi L."/>
            <person name="Hamel J."/>
            <person name="Kukavica-Ibrulj I."/>
            <person name="Levesque R."/>
            <person name="Goodridge L."/>
        </authorList>
    </citation>
    <scope>NUCLEOTIDE SEQUENCE [LARGE SCALE GENOMIC DNA]</scope>
    <source>
        <strain evidence="1 2">S1285</strain>
    </source>
</reference>
<evidence type="ECO:0000313" key="1">
    <source>
        <dbReference type="EMBL" id="POU63031.1"/>
    </source>
</evidence>
<dbReference type="AlphaFoldDB" id="A0A2S4RT46"/>
<dbReference type="RefSeq" id="WP_103777530.1">
    <property type="nucleotide sequence ID" value="NZ_PQLX01000008.1"/>
</dbReference>
<sequence length="134" mass="14708">MTMNRITDESLNQLIAIESLANDNAHEERRTADQIYHAGIVAALEELRECREVSVKAGAVINNKMFVPARGPKIPPMANKAFGIAVDLAIAEFIPVEMTGRIAVTRYGIKLRDCSQWVKGWNACRAAIKKGGEA</sequence>
<gene>
    <name evidence="1" type="ORF">C3430_20230</name>
</gene>